<proteinExistence type="predicted"/>
<gene>
    <name evidence="1" type="ORF">DW905_05025</name>
</gene>
<accession>A0A3E2V7Z7</accession>
<dbReference type="Proteomes" id="UP000261079">
    <property type="component" value="Unassembled WGS sequence"/>
</dbReference>
<evidence type="ECO:0000313" key="1">
    <source>
        <dbReference type="EMBL" id="RGC06632.1"/>
    </source>
</evidence>
<name>A0A3E2V7Z7_9FIRM</name>
<reference evidence="1 2" key="1">
    <citation type="submission" date="2018-08" db="EMBL/GenBank/DDBJ databases">
        <title>A genome reference for cultivated species of the human gut microbiota.</title>
        <authorList>
            <person name="Zou Y."/>
            <person name="Xue W."/>
            <person name="Luo G."/>
        </authorList>
    </citation>
    <scope>NUCLEOTIDE SEQUENCE [LARGE SCALE GENOMIC DNA]</scope>
    <source>
        <strain evidence="1 2">AM42-11AC</strain>
    </source>
</reference>
<dbReference type="RefSeq" id="WP_117535378.1">
    <property type="nucleotide sequence ID" value="NZ_QVEZ01000002.1"/>
</dbReference>
<sequence>MLNLAKNEFGSFEATIPYQINTAFGSYKNPVYTTLKYEKTWLVVEEDGKPIWLGYVTETEKLFDLSYKLYAEGVLGYLQRFVPKVNGGTYYLTTDNQLEQWSSVPSNSIFYLATQALKDYYQGPYGTFGIGKVNIQPGRTIDTSSKGTLFESQWSLLNTFLLEEYDGYLRTRIVRADNDTAVWRVYIDYLVDTDATTTQTIEYGVNLLDFSYVEQMSSDVVTRVTAYGTQTTTSGWWIFKTTTVSAISETVRDEAAEAKYGIIEKCIQIDGNTNSDNLRKEAQTELKGYKQNIEPVMTLTAYDRVDSGESNDRLGFLIKTHIISSPHEIDKWLVCTKLKLPLDAPNEKQFTFGLTPEKLTKQQVQKQAMDSVWTIAQAIISFLNQLLGNLSSS</sequence>
<dbReference type="AlphaFoldDB" id="A0A3E2V7Z7"/>
<evidence type="ECO:0008006" key="3">
    <source>
        <dbReference type="Google" id="ProtNLM"/>
    </source>
</evidence>
<dbReference type="EMBL" id="QVEZ01000002">
    <property type="protein sequence ID" value="RGC06632.1"/>
    <property type="molecule type" value="Genomic_DNA"/>
</dbReference>
<evidence type="ECO:0000313" key="2">
    <source>
        <dbReference type="Proteomes" id="UP000261079"/>
    </source>
</evidence>
<organism evidence="1 2">
    <name type="scientific">Faecalibacterium prausnitzii</name>
    <dbReference type="NCBI Taxonomy" id="853"/>
    <lineage>
        <taxon>Bacteria</taxon>
        <taxon>Bacillati</taxon>
        <taxon>Bacillota</taxon>
        <taxon>Clostridia</taxon>
        <taxon>Eubacteriales</taxon>
        <taxon>Oscillospiraceae</taxon>
        <taxon>Faecalibacterium</taxon>
    </lineage>
</organism>
<comment type="caution">
    <text evidence="1">The sequence shown here is derived from an EMBL/GenBank/DDBJ whole genome shotgun (WGS) entry which is preliminary data.</text>
</comment>
<protein>
    <recommendedName>
        <fullName evidence="3">Prophage tail endopeptidase domain-containing protein</fullName>
    </recommendedName>
</protein>